<dbReference type="EC" id="3.1.3.-" evidence="3"/>
<dbReference type="AlphaFoldDB" id="A0AAW6T8J3"/>
<evidence type="ECO:0000256" key="2">
    <source>
        <dbReference type="PIRSR" id="PIRSR613078-2"/>
    </source>
</evidence>
<protein>
    <submittedName>
        <fullName evidence="3">Histidine phosphatase family protein</fullName>
        <ecNumber evidence="3">3.1.3.-</ecNumber>
    </submittedName>
</protein>
<dbReference type="RefSeq" id="WP_281487479.1">
    <property type="nucleotide sequence ID" value="NZ_JASATX010000001.1"/>
</dbReference>
<feature type="binding site" evidence="2">
    <location>
        <begin position="88"/>
        <end position="91"/>
    </location>
    <ligand>
        <name>substrate</name>
    </ligand>
</feature>
<dbReference type="InterPro" id="IPR029033">
    <property type="entry name" value="His_PPase_superfam"/>
</dbReference>
<evidence type="ECO:0000256" key="1">
    <source>
        <dbReference type="PIRSR" id="PIRSR613078-1"/>
    </source>
</evidence>
<dbReference type="SUPFAM" id="SSF53254">
    <property type="entry name" value="Phosphoglycerate mutase-like"/>
    <property type="match status" value="1"/>
</dbReference>
<dbReference type="InterPro" id="IPR013078">
    <property type="entry name" value="His_Pase_superF_clade-1"/>
</dbReference>
<dbReference type="Gene3D" id="3.40.50.1240">
    <property type="entry name" value="Phosphoglycerate mutase-like"/>
    <property type="match status" value="1"/>
</dbReference>
<feature type="active site" description="Tele-phosphohistidine intermediate" evidence="1">
    <location>
        <position position="8"/>
    </location>
</feature>
<evidence type="ECO:0000313" key="4">
    <source>
        <dbReference type="Proteomes" id="UP001321506"/>
    </source>
</evidence>
<feature type="binding site" evidence="2">
    <location>
        <position position="63"/>
    </location>
    <ligand>
        <name>substrate</name>
    </ligand>
</feature>
<reference evidence="3 4" key="1">
    <citation type="submission" date="2023-04" db="EMBL/GenBank/DDBJ databases">
        <title>Klugiella caeni sp. nov. isolated from the sludge of biochemical tank.</title>
        <authorList>
            <person name="Geng K."/>
        </authorList>
    </citation>
    <scope>NUCLEOTIDE SEQUENCE [LARGE SCALE GENOMIC DNA]</scope>
    <source>
        <strain evidence="3 4">YN-L-19</strain>
    </source>
</reference>
<organism evidence="3 4">
    <name type="scientific">Ruicaihuangia caeni</name>
    <dbReference type="NCBI Taxonomy" id="3042517"/>
    <lineage>
        <taxon>Bacteria</taxon>
        <taxon>Bacillati</taxon>
        <taxon>Actinomycetota</taxon>
        <taxon>Actinomycetes</taxon>
        <taxon>Micrococcales</taxon>
        <taxon>Microbacteriaceae</taxon>
        <taxon>Ruicaihuangia</taxon>
    </lineage>
</organism>
<accession>A0AAW6T8J3</accession>
<dbReference type="Pfam" id="PF00300">
    <property type="entry name" value="His_Phos_1"/>
    <property type="match status" value="1"/>
</dbReference>
<dbReference type="CDD" id="cd07067">
    <property type="entry name" value="HP_PGM_like"/>
    <property type="match status" value="1"/>
</dbReference>
<evidence type="ECO:0000313" key="3">
    <source>
        <dbReference type="EMBL" id="MDI2097695.1"/>
    </source>
</evidence>
<dbReference type="PROSITE" id="PS00175">
    <property type="entry name" value="PG_MUTASE"/>
    <property type="match status" value="1"/>
</dbReference>
<dbReference type="InterPro" id="IPR001345">
    <property type="entry name" value="PG/BPGM_mutase_AS"/>
</dbReference>
<dbReference type="PANTHER" id="PTHR48100">
    <property type="entry name" value="BROAD-SPECIFICITY PHOSPHATASE YOR283W-RELATED"/>
    <property type="match status" value="1"/>
</dbReference>
<dbReference type="SMART" id="SM00855">
    <property type="entry name" value="PGAM"/>
    <property type="match status" value="1"/>
</dbReference>
<comment type="caution">
    <text evidence="3">The sequence shown here is derived from an EMBL/GenBank/DDBJ whole genome shotgun (WGS) entry which is preliminary data.</text>
</comment>
<keyword evidence="4" id="KW-1185">Reference proteome</keyword>
<sequence>MIIALVRHGQTDWNAEDRMQGSSDIPLNEVGRAQAVTAAEVLSDAAAYGASAWSTIISSPLQRAHETASIIASRLDVPLGEDMPELVERHYGEAEGMTIREIDAKWARRTMIPGVEPVDSVVTRGVVALDRIAERHDGSDVVVVCHGTLIRLTLGELAGHPVGRVHNGVLSTVEYRDGDWVVLSVNGLPLGDPRVPAHIESF</sequence>
<dbReference type="InterPro" id="IPR050275">
    <property type="entry name" value="PGM_Phosphatase"/>
</dbReference>
<feature type="active site" description="Proton donor/acceptor" evidence="1">
    <location>
        <position position="88"/>
    </location>
</feature>
<dbReference type="GO" id="GO:0016791">
    <property type="term" value="F:phosphatase activity"/>
    <property type="evidence" value="ECO:0007669"/>
    <property type="project" value="TreeGrafter"/>
</dbReference>
<dbReference type="GO" id="GO:0005737">
    <property type="term" value="C:cytoplasm"/>
    <property type="evidence" value="ECO:0007669"/>
    <property type="project" value="TreeGrafter"/>
</dbReference>
<proteinExistence type="predicted"/>
<keyword evidence="3" id="KW-0378">Hydrolase</keyword>
<feature type="binding site" evidence="2">
    <location>
        <begin position="7"/>
        <end position="14"/>
    </location>
    <ligand>
        <name>substrate</name>
    </ligand>
</feature>
<dbReference type="EMBL" id="JASATX010000001">
    <property type="protein sequence ID" value="MDI2097695.1"/>
    <property type="molecule type" value="Genomic_DNA"/>
</dbReference>
<dbReference type="PANTHER" id="PTHR48100:SF59">
    <property type="entry name" value="ADENOSYLCOBALAMIN_ALPHA-RIBAZOLE PHOSPHATASE"/>
    <property type="match status" value="1"/>
</dbReference>
<name>A0AAW6T8J3_9MICO</name>
<gene>
    <name evidence="3" type="ORF">QF206_01760</name>
</gene>
<dbReference type="Proteomes" id="UP001321506">
    <property type="component" value="Unassembled WGS sequence"/>
</dbReference>